<dbReference type="PANTHER" id="PTHR30404:SF0">
    <property type="entry name" value="N-ACETYLMURAMOYL-L-ALANINE AMIDASE AMIC"/>
    <property type="match status" value="1"/>
</dbReference>
<dbReference type="SUPFAM" id="SSF53187">
    <property type="entry name" value="Zn-dependent exopeptidases"/>
    <property type="match status" value="1"/>
</dbReference>
<comment type="caution">
    <text evidence="6">The sequence shown here is derived from an EMBL/GenBank/DDBJ whole genome shotgun (WGS) entry which is preliminary data.</text>
</comment>
<dbReference type="InterPro" id="IPR011990">
    <property type="entry name" value="TPR-like_helical_dom_sf"/>
</dbReference>
<proteinExistence type="predicted"/>
<accession>A0A932EQ69</accession>
<dbReference type="Pfam" id="PF01520">
    <property type="entry name" value="Amidase_3"/>
    <property type="match status" value="1"/>
</dbReference>
<dbReference type="AlphaFoldDB" id="A0A932EQ69"/>
<evidence type="ECO:0000256" key="4">
    <source>
        <dbReference type="SAM" id="MobiDB-lite"/>
    </source>
</evidence>
<dbReference type="EMBL" id="JACPNR010000011">
    <property type="protein sequence ID" value="MBI2678959.1"/>
    <property type="molecule type" value="Genomic_DNA"/>
</dbReference>
<dbReference type="PANTHER" id="PTHR30404">
    <property type="entry name" value="N-ACETYLMURAMOYL-L-ALANINE AMIDASE"/>
    <property type="match status" value="1"/>
</dbReference>
<evidence type="ECO:0000256" key="1">
    <source>
        <dbReference type="ARBA" id="ARBA00001561"/>
    </source>
</evidence>
<feature type="compositionally biased region" description="Basic and acidic residues" evidence="4">
    <location>
        <begin position="410"/>
        <end position="424"/>
    </location>
</feature>
<dbReference type="GO" id="GO:0008745">
    <property type="term" value="F:N-acetylmuramoyl-L-alanine amidase activity"/>
    <property type="evidence" value="ECO:0007669"/>
    <property type="project" value="UniProtKB-EC"/>
</dbReference>
<dbReference type="GO" id="GO:0009253">
    <property type="term" value="P:peptidoglycan catabolic process"/>
    <property type="evidence" value="ECO:0007669"/>
    <property type="project" value="InterPro"/>
</dbReference>
<dbReference type="Pfam" id="PF11741">
    <property type="entry name" value="AMIN"/>
    <property type="match status" value="1"/>
</dbReference>
<dbReference type="InterPro" id="IPR002508">
    <property type="entry name" value="MurNAc-LAA_cat"/>
</dbReference>
<feature type="compositionally biased region" description="Low complexity" evidence="4">
    <location>
        <begin position="356"/>
        <end position="371"/>
    </location>
</feature>
<organism evidence="6 7">
    <name type="scientific">Candidatus Korobacter versatilis</name>
    <dbReference type="NCBI Taxonomy" id="658062"/>
    <lineage>
        <taxon>Bacteria</taxon>
        <taxon>Pseudomonadati</taxon>
        <taxon>Acidobacteriota</taxon>
        <taxon>Terriglobia</taxon>
        <taxon>Terriglobales</taxon>
        <taxon>Candidatus Korobacteraceae</taxon>
        <taxon>Candidatus Korobacter</taxon>
    </lineage>
</organism>
<dbReference type="Proteomes" id="UP000779809">
    <property type="component" value="Unassembled WGS sequence"/>
</dbReference>
<dbReference type="CDD" id="cd02696">
    <property type="entry name" value="MurNAc-LAA"/>
    <property type="match status" value="1"/>
</dbReference>
<dbReference type="SMART" id="SM00646">
    <property type="entry name" value="Ami_3"/>
    <property type="match status" value="1"/>
</dbReference>
<feature type="compositionally biased region" description="Basic and acidic residues" evidence="4">
    <location>
        <begin position="372"/>
        <end position="384"/>
    </location>
</feature>
<sequence>MGILLAAAVTFGNPAFAAPRSVQQKKAAALQRFEKAEQMREALNGRQAGERSRKDYQKVIEAYRSVYYVAPTSQKADESVVAVAELLADLGRVFGDDKAFQSAIGQYEFLRKQYPGSRYRFDALFTVAQLYADDLDDQAQAKATYEEFLKQYPHHRLATDARQALDDMAAEAAAKRKGSKTPKEKQKEAAQAQATKDAAQSAAQSAAQNVSLTPPRAPHGKYPLVTGIRHWSTPDYTRVAIDLEGEVKYEAGRIPNPDRIFFDLHGTKLAPELVGKTFDVEDGFLRKIRVAQYQIGETRLVLDVDDVSDYSAFLLPNPYRLIVDIHGKKPAQTFAKLTAPETKAPESKPVVKLEKPAAVAKQAAPSSAATSKPEEQKPADEKPEMASVSKPPVEVKATTKPTSGPTFEKVAPRETKESAKDSAKNSKGSVAKLEAEPEGKGTKAKPTSSGERSLIRALGLKIGRIVVDAGHGGHDTGTIGPHGLQEKDLVLDVALRLGKLIDQRMGAEVVYTRDDDTFIPLETRTAIANKEEADLFISIHANSSDDESARGIETYYLNFTSSADALEVASRENAVSEKSIHELQDLVKKIALKDKIDESKEFAGDVQKSLYSGLAAKNKGLRDRGVKKAPFIVLIGANMPSILAEISFVSNPQDEKKLQTPEYRQKIAESLYRGMAKYVSGLSGVKVAAKLSGTKLPVAKLDGQ</sequence>
<feature type="compositionally biased region" description="Low complexity" evidence="4">
    <location>
        <begin position="189"/>
        <end position="208"/>
    </location>
</feature>
<evidence type="ECO:0000256" key="2">
    <source>
        <dbReference type="ARBA" id="ARBA00011901"/>
    </source>
</evidence>
<comment type="catalytic activity">
    <reaction evidence="1">
        <text>Hydrolyzes the link between N-acetylmuramoyl residues and L-amino acid residues in certain cell-wall glycopeptides.</text>
        <dbReference type="EC" id="3.5.1.28"/>
    </reaction>
</comment>
<evidence type="ECO:0000259" key="5">
    <source>
        <dbReference type="SMART" id="SM00646"/>
    </source>
</evidence>
<dbReference type="EC" id="3.5.1.28" evidence="2"/>
<evidence type="ECO:0000256" key="3">
    <source>
        <dbReference type="ARBA" id="ARBA00022801"/>
    </source>
</evidence>
<dbReference type="Gene3D" id="3.40.630.40">
    <property type="entry name" value="Zn-dependent exopeptidases"/>
    <property type="match status" value="1"/>
</dbReference>
<evidence type="ECO:0000313" key="7">
    <source>
        <dbReference type="Proteomes" id="UP000779809"/>
    </source>
</evidence>
<keyword evidence="3" id="KW-0378">Hydrolase</keyword>
<feature type="domain" description="MurNAc-LAA" evidence="5">
    <location>
        <begin position="525"/>
        <end position="676"/>
    </location>
</feature>
<gene>
    <name evidence="6" type="ORF">HYX28_09270</name>
</gene>
<dbReference type="Gene3D" id="1.25.40.10">
    <property type="entry name" value="Tetratricopeptide repeat domain"/>
    <property type="match status" value="1"/>
</dbReference>
<dbReference type="FunFam" id="3.40.630.40:FF:000005">
    <property type="entry name" value="N-acetylmuramoyl-L-alanine amidase (AmiA)"/>
    <property type="match status" value="1"/>
</dbReference>
<dbReference type="InterPro" id="IPR021731">
    <property type="entry name" value="AMIN_dom"/>
</dbReference>
<dbReference type="InterPro" id="IPR050695">
    <property type="entry name" value="N-acetylmuramoyl_amidase_3"/>
</dbReference>
<protein>
    <recommendedName>
        <fullName evidence="2">N-acetylmuramoyl-L-alanine amidase</fullName>
        <ecNumber evidence="2">3.5.1.28</ecNumber>
    </recommendedName>
</protein>
<name>A0A932EQ69_9BACT</name>
<evidence type="ECO:0000313" key="6">
    <source>
        <dbReference type="EMBL" id="MBI2678959.1"/>
    </source>
</evidence>
<feature type="compositionally biased region" description="Basic and acidic residues" evidence="4">
    <location>
        <begin position="343"/>
        <end position="355"/>
    </location>
</feature>
<feature type="region of interest" description="Disordered" evidence="4">
    <location>
        <begin position="168"/>
        <end position="221"/>
    </location>
</feature>
<dbReference type="GO" id="GO:0030288">
    <property type="term" value="C:outer membrane-bounded periplasmic space"/>
    <property type="evidence" value="ECO:0007669"/>
    <property type="project" value="TreeGrafter"/>
</dbReference>
<feature type="region of interest" description="Disordered" evidence="4">
    <location>
        <begin position="337"/>
        <end position="452"/>
    </location>
</feature>
<dbReference type="Gene3D" id="2.60.40.3500">
    <property type="match status" value="1"/>
</dbReference>
<reference evidence="6" key="1">
    <citation type="submission" date="2020-07" db="EMBL/GenBank/DDBJ databases">
        <title>Huge and variable diversity of episymbiotic CPR bacteria and DPANN archaea in groundwater ecosystems.</title>
        <authorList>
            <person name="He C.Y."/>
            <person name="Keren R."/>
            <person name="Whittaker M."/>
            <person name="Farag I.F."/>
            <person name="Doudna J."/>
            <person name="Cate J.H.D."/>
            <person name="Banfield J.F."/>
        </authorList>
    </citation>
    <scope>NUCLEOTIDE SEQUENCE</scope>
    <source>
        <strain evidence="6">NC_groundwater_580_Pr5_B-0.1um_64_19</strain>
    </source>
</reference>